<protein>
    <submittedName>
        <fullName evidence="1">Hermansky-Pudlak syndrome 3</fullName>
    </submittedName>
</protein>
<name>A0A1A8DIP7_NOTKA</name>
<accession>A0A1A8DIP7</accession>
<feature type="non-terminal residue" evidence="1">
    <location>
        <position position="37"/>
    </location>
</feature>
<gene>
    <name evidence="1" type="primary">HPS3</name>
</gene>
<reference evidence="1" key="1">
    <citation type="submission" date="2016-05" db="EMBL/GenBank/DDBJ databases">
        <authorList>
            <person name="Lavstsen T."/>
            <person name="Jespersen J.S."/>
        </authorList>
    </citation>
    <scope>NUCLEOTIDE SEQUENCE</scope>
    <source>
        <tissue evidence="1">Brain</tissue>
    </source>
</reference>
<evidence type="ECO:0000313" key="1">
    <source>
        <dbReference type="EMBL" id="SBQ33927.1"/>
    </source>
</evidence>
<feature type="non-terminal residue" evidence="1">
    <location>
        <position position="1"/>
    </location>
</feature>
<dbReference type="EMBL" id="HAEA01005447">
    <property type="protein sequence ID" value="SBQ33927.1"/>
    <property type="molecule type" value="Transcribed_RNA"/>
</dbReference>
<dbReference type="AlphaFoldDB" id="A0A1A8DIP7"/>
<reference evidence="1" key="2">
    <citation type="submission" date="2016-06" db="EMBL/GenBank/DDBJ databases">
        <title>The genome of a short-lived fish provides insights into sex chromosome evolution and the genetic control of aging.</title>
        <authorList>
            <person name="Reichwald K."/>
            <person name="Felder M."/>
            <person name="Petzold A."/>
            <person name="Koch P."/>
            <person name="Groth M."/>
            <person name="Platzer M."/>
        </authorList>
    </citation>
    <scope>NUCLEOTIDE SEQUENCE</scope>
    <source>
        <tissue evidence="1">Brain</tissue>
    </source>
</reference>
<organism evidence="1">
    <name type="scientific">Nothobranchius kadleci</name>
    <name type="common">African annual killifish</name>
    <dbReference type="NCBI Taxonomy" id="1051664"/>
    <lineage>
        <taxon>Eukaryota</taxon>
        <taxon>Metazoa</taxon>
        <taxon>Chordata</taxon>
        <taxon>Craniata</taxon>
        <taxon>Vertebrata</taxon>
        <taxon>Euteleostomi</taxon>
        <taxon>Actinopterygii</taxon>
        <taxon>Neopterygii</taxon>
        <taxon>Teleostei</taxon>
        <taxon>Neoteleostei</taxon>
        <taxon>Acanthomorphata</taxon>
        <taxon>Ovalentaria</taxon>
        <taxon>Atherinomorphae</taxon>
        <taxon>Cyprinodontiformes</taxon>
        <taxon>Nothobranchiidae</taxon>
        <taxon>Nothobranchius</taxon>
    </lineage>
</organism>
<proteinExistence type="predicted"/>
<sequence>GAAQTTSMFPQCFLSCRDVFMAAHWLSFLQQQQKVQI</sequence>